<keyword evidence="1" id="KW-0812">Transmembrane</keyword>
<dbReference type="GeneID" id="98155817"/>
<reference evidence="2 3" key="1">
    <citation type="submission" date="2024-07" db="EMBL/GenBank/DDBJ databases">
        <title>Section-level genome sequencing and comparative genomics of Aspergillus sections Usti and Cavernicolus.</title>
        <authorList>
            <consortium name="Lawrence Berkeley National Laboratory"/>
            <person name="Nybo J.L."/>
            <person name="Vesth T.C."/>
            <person name="Theobald S."/>
            <person name="Frisvad J.C."/>
            <person name="Larsen T.O."/>
            <person name="Kjaerboelling I."/>
            <person name="Rothschild-Mancinelli K."/>
            <person name="Lyhne E.K."/>
            <person name="Kogle M.E."/>
            <person name="Barry K."/>
            <person name="Clum A."/>
            <person name="Na H."/>
            <person name="Ledsgaard L."/>
            <person name="Lin J."/>
            <person name="Lipzen A."/>
            <person name="Kuo A."/>
            <person name="Riley R."/>
            <person name="Mondo S."/>
            <person name="LaButti K."/>
            <person name="Haridas S."/>
            <person name="Pangalinan J."/>
            <person name="Salamov A.A."/>
            <person name="Simmons B.A."/>
            <person name="Magnuson J.K."/>
            <person name="Chen J."/>
            <person name="Drula E."/>
            <person name="Henrissat B."/>
            <person name="Wiebenga A."/>
            <person name="Lubbers R.J."/>
            <person name="Gomes A.C."/>
            <person name="Macurrencykelacurrency M.R."/>
            <person name="Stajich J."/>
            <person name="Grigoriev I.V."/>
            <person name="Mortensen U.H."/>
            <person name="De vries R.P."/>
            <person name="Baker S.E."/>
            <person name="Andersen M.R."/>
        </authorList>
    </citation>
    <scope>NUCLEOTIDE SEQUENCE [LARGE SCALE GENOMIC DNA]</scope>
    <source>
        <strain evidence="2 3">CBS 756.74</strain>
    </source>
</reference>
<organism evidence="2 3">
    <name type="scientific">Aspergillus pseudodeflectus</name>
    <dbReference type="NCBI Taxonomy" id="176178"/>
    <lineage>
        <taxon>Eukaryota</taxon>
        <taxon>Fungi</taxon>
        <taxon>Dikarya</taxon>
        <taxon>Ascomycota</taxon>
        <taxon>Pezizomycotina</taxon>
        <taxon>Eurotiomycetes</taxon>
        <taxon>Eurotiomycetidae</taxon>
        <taxon>Eurotiales</taxon>
        <taxon>Aspergillaceae</taxon>
        <taxon>Aspergillus</taxon>
        <taxon>Aspergillus subgen. Nidulantes</taxon>
    </lineage>
</organism>
<keyword evidence="3" id="KW-1185">Reference proteome</keyword>
<sequence length="164" mass="18654">MSSIFSRNDVLGALYATNGLWFTSALIHFGFRQKFMMHKLSLRKNAPEPAIRSLPEGDKWHHDIMAYLGGMNTAPMLLALLRLWAIWKKPRFLTTGTEKGDLRLDIVALLVLGLANCSQAFLNFTTARTNRRWIMGKGLDRITVLDAVFTVLDWTAAFVRIRMV</sequence>
<accession>A0ABR4K458</accession>
<feature type="transmembrane region" description="Helical" evidence="1">
    <location>
        <begin position="64"/>
        <end position="84"/>
    </location>
</feature>
<feature type="transmembrane region" description="Helical" evidence="1">
    <location>
        <begin position="12"/>
        <end position="31"/>
    </location>
</feature>
<feature type="transmembrane region" description="Helical" evidence="1">
    <location>
        <begin position="104"/>
        <end position="122"/>
    </location>
</feature>
<gene>
    <name evidence="2" type="ORF">BJX68DRAFT_240226</name>
</gene>
<evidence type="ECO:0000313" key="3">
    <source>
        <dbReference type="Proteomes" id="UP001610444"/>
    </source>
</evidence>
<proteinExistence type="predicted"/>
<keyword evidence="1" id="KW-0472">Membrane</keyword>
<evidence type="ECO:0000256" key="1">
    <source>
        <dbReference type="SAM" id="Phobius"/>
    </source>
</evidence>
<dbReference type="RefSeq" id="XP_070897550.1">
    <property type="nucleotide sequence ID" value="XM_071040653.1"/>
</dbReference>
<protein>
    <recommendedName>
        <fullName evidence="4">Integral membrane protein</fullName>
    </recommendedName>
</protein>
<evidence type="ECO:0008006" key="4">
    <source>
        <dbReference type="Google" id="ProtNLM"/>
    </source>
</evidence>
<comment type="caution">
    <text evidence="2">The sequence shown here is derived from an EMBL/GenBank/DDBJ whole genome shotgun (WGS) entry which is preliminary data.</text>
</comment>
<dbReference type="Proteomes" id="UP001610444">
    <property type="component" value="Unassembled WGS sequence"/>
</dbReference>
<name>A0ABR4K458_9EURO</name>
<dbReference type="EMBL" id="JBFXLR010000030">
    <property type="protein sequence ID" value="KAL2847103.1"/>
    <property type="molecule type" value="Genomic_DNA"/>
</dbReference>
<keyword evidence="1" id="KW-1133">Transmembrane helix</keyword>
<evidence type="ECO:0000313" key="2">
    <source>
        <dbReference type="EMBL" id="KAL2847103.1"/>
    </source>
</evidence>